<evidence type="ECO:0000256" key="11">
    <source>
        <dbReference type="ARBA" id="ARBA00023288"/>
    </source>
</evidence>
<dbReference type="NCBIfam" id="NF002803">
    <property type="entry name" value="PRK02944.1"/>
    <property type="match status" value="1"/>
</dbReference>
<feature type="domain" description="Membrane insertase YidC/Oxa/ALB C-terminal" evidence="14">
    <location>
        <begin position="59"/>
        <end position="241"/>
    </location>
</feature>
<dbReference type="GO" id="GO:0005886">
    <property type="term" value="C:plasma membrane"/>
    <property type="evidence" value="ECO:0007669"/>
    <property type="project" value="UniProtKB-SubCell"/>
</dbReference>
<keyword evidence="5 12" id="KW-0732">Signal</keyword>
<keyword evidence="2 12" id="KW-0813">Transport</keyword>
<evidence type="ECO:0000256" key="3">
    <source>
        <dbReference type="ARBA" id="ARBA00022475"/>
    </source>
</evidence>
<comment type="function">
    <text evidence="12">Required for the insertion and/or proper folding and/or complex formation of integral membrane proteins into the membrane. Involved in integration of membrane proteins that insert both dependently and independently of the Sec translocase complex, as well as at least some lipoproteins.</text>
</comment>
<feature type="transmembrane region" description="Helical" evidence="12">
    <location>
        <begin position="47"/>
        <end position="74"/>
    </location>
</feature>
<dbReference type="GO" id="GO:0032977">
    <property type="term" value="F:membrane insertase activity"/>
    <property type="evidence" value="ECO:0007669"/>
    <property type="project" value="InterPro"/>
</dbReference>
<dbReference type="AlphaFoldDB" id="A0A1I2QCI8"/>
<evidence type="ECO:0000256" key="5">
    <source>
        <dbReference type="ARBA" id="ARBA00022729"/>
    </source>
</evidence>
<keyword evidence="16" id="KW-1185">Reference proteome</keyword>
<name>A0A1I2QCI8_9BACL</name>
<feature type="transmembrane region" description="Helical" evidence="12">
    <location>
        <begin position="200"/>
        <end position="217"/>
    </location>
</feature>
<dbReference type="OrthoDB" id="9780552at2"/>
<evidence type="ECO:0000256" key="8">
    <source>
        <dbReference type="ARBA" id="ARBA00023136"/>
    </source>
</evidence>
<dbReference type="InterPro" id="IPR001708">
    <property type="entry name" value="YidC/ALB3/OXA1/COX18"/>
</dbReference>
<reference evidence="16" key="1">
    <citation type="submission" date="2016-10" db="EMBL/GenBank/DDBJ databases">
        <authorList>
            <person name="Varghese N."/>
            <person name="Submissions S."/>
        </authorList>
    </citation>
    <scope>NUCLEOTIDE SEQUENCE [LARGE SCALE GENOMIC DNA]</scope>
    <source>
        <strain evidence="16">ATCC 700379</strain>
    </source>
</reference>
<dbReference type="PANTHER" id="PTHR12428:SF65">
    <property type="entry name" value="CYTOCHROME C OXIDASE ASSEMBLY PROTEIN COX18, MITOCHONDRIAL"/>
    <property type="match status" value="1"/>
</dbReference>
<evidence type="ECO:0000313" key="16">
    <source>
        <dbReference type="Proteomes" id="UP000198752"/>
    </source>
</evidence>
<gene>
    <name evidence="12" type="primary">yidC</name>
    <name evidence="15" type="ORF">SAMN02982927_01159</name>
</gene>
<evidence type="ECO:0000256" key="13">
    <source>
        <dbReference type="SAM" id="SignalP"/>
    </source>
</evidence>
<proteinExistence type="inferred from homology"/>
<dbReference type="NCBIfam" id="TIGR03592">
    <property type="entry name" value="yidC_oxa1_cterm"/>
    <property type="match status" value="1"/>
</dbReference>
<evidence type="ECO:0000256" key="1">
    <source>
        <dbReference type="ARBA" id="ARBA00004651"/>
    </source>
</evidence>
<evidence type="ECO:0000256" key="4">
    <source>
        <dbReference type="ARBA" id="ARBA00022692"/>
    </source>
</evidence>
<keyword evidence="6 12" id="KW-0653">Protein transport</keyword>
<dbReference type="PANTHER" id="PTHR12428">
    <property type="entry name" value="OXA1"/>
    <property type="match status" value="1"/>
</dbReference>
<dbReference type="InterPro" id="IPR047196">
    <property type="entry name" value="YidC_ALB_C"/>
</dbReference>
<keyword evidence="7 12" id="KW-1133">Transmembrane helix</keyword>
<dbReference type="GO" id="GO:0015031">
    <property type="term" value="P:protein transport"/>
    <property type="evidence" value="ECO:0007669"/>
    <property type="project" value="UniProtKB-KW"/>
</dbReference>
<protein>
    <recommendedName>
        <fullName evidence="12">Membrane protein insertase YidC</fullName>
    </recommendedName>
    <alternativeName>
        <fullName evidence="12">Foldase YidC</fullName>
    </alternativeName>
    <alternativeName>
        <fullName evidence="12">Membrane integrase YidC</fullName>
    </alternativeName>
    <alternativeName>
        <fullName evidence="12">Membrane protein YidC</fullName>
    </alternativeName>
</protein>
<evidence type="ECO:0000256" key="2">
    <source>
        <dbReference type="ARBA" id="ARBA00022448"/>
    </source>
</evidence>
<keyword evidence="10 12" id="KW-0143">Chaperone</keyword>
<dbReference type="InterPro" id="IPR023060">
    <property type="entry name" value="YidC/YidC1/YidC2_Firmicutes"/>
</dbReference>
<feature type="signal peptide" evidence="13">
    <location>
        <begin position="1"/>
        <end position="19"/>
    </location>
</feature>
<dbReference type="CDD" id="cd20070">
    <property type="entry name" value="5TM_YidC_Alb3"/>
    <property type="match status" value="1"/>
</dbReference>
<dbReference type="HAMAP" id="MF_01811">
    <property type="entry name" value="YidC_type2"/>
    <property type="match status" value="1"/>
</dbReference>
<dbReference type="GO" id="GO:0051205">
    <property type="term" value="P:protein insertion into membrane"/>
    <property type="evidence" value="ECO:0007669"/>
    <property type="project" value="TreeGrafter"/>
</dbReference>
<dbReference type="PROSITE" id="PS51257">
    <property type="entry name" value="PROKAR_LIPOPROTEIN"/>
    <property type="match status" value="1"/>
</dbReference>
<feature type="chain" id="PRO_5039167876" description="Membrane protein insertase YidC" evidence="13">
    <location>
        <begin position="20"/>
        <end position="260"/>
    </location>
</feature>
<organism evidence="15 16">
    <name type="scientific">Sporolactobacillus nakayamae</name>
    <dbReference type="NCBI Taxonomy" id="269670"/>
    <lineage>
        <taxon>Bacteria</taxon>
        <taxon>Bacillati</taxon>
        <taxon>Bacillota</taxon>
        <taxon>Bacilli</taxon>
        <taxon>Bacillales</taxon>
        <taxon>Sporolactobacillaceae</taxon>
        <taxon>Sporolactobacillus</taxon>
    </lineage>
</organism>
<keyword evidence="8 12" id="KW-0472">Membrane</keyword>
<dbReference type="EMBL" id="FOOY01000007">
    <property type="protein sequence ID" value="SFG26215.1"/>
    <property type="molecule type" value="Genomic_DNA"/>
</dbReference>
<evidence type="ECO:0000256" key="7">
    <source>
        <dbReference type="ARBA" id="ARBA00022989"/>
    </source>
</evidence>
<dbReference type="Proteomes" id="UP000198752">
    <property type="component" value="Unassembled WGS sequence"/>
</dbReference>
<dbReference type="PRINTS" id="PR00701">
    <property type="entry name" value="60KDINNERMP"/>
</dbReference>
<feature type="transmembrane region" description="Helical" evidence="12">
    <location>
        <begin position="128"/>
        <end position="150"/>
    </location>
</feature>
<accession>A0A1I2QCI8</accession>
<keyword evidence="4 12" id="KW-0812">Transmembrane</keyword>
<sequence>MRKKFFAISSLVLMTVLLAGCTDLNKPINDQSTGFWSQWFVLPLSKFIISVAHLFWNSYGLAIIITTIIVRLVLLPLMAKQVKSSRAMQELQPKIKELQKKYSSKDQNTQKKLQEEQMKLFQQNHVNPLAGCLPILIQMPILFAFYQAIMRTSAIKTQSFLWFQLGSADPFYILPVVAAATTFLQQKIMMGRMGNDNPQMAMMLYVFPIMIAVPAFYFPSALALYWVVGNIFMIFQTYIIYEKKDDGQKDQKPAGGANKK</sequence>
<dbReference type="STRING" id="269670.SAMN02982927_01159"/>
<keyword evidence="3 12" id="KW-1003">Cell membrane</keyword>
<evidence type="ECO:0000313" key="15">
    <source>
        <dbReference type="EMBL" id="SFG26215.1"/>
    </source>
</evidence>
<comment type="subcellular location">
    <subcellularLocation>
        <location evidence="1 12">Cell membrane</location>
        <topology evidence="1 12">Multi-pass membrane protein</topology>
    </subcellularLocation>
</comment>
<feature type="transmembrane region" description="Helical" evidence="12">
    <location>
        <begin position="223"/>
        <end position="241"/>
    </location>
</feature>
<evidence type="ECO:0000256" key="6">
    <source>
        <dbReference type="ARBA" id="ARBA00022927"/>
    </source>
</evidence>
<evidence type="ECO:0000259" key="14">
    <source>
        <dbReference type="Pfam" id="PF02096"/>
    </source>
</evidence>
<evidence type="ECO:0000256" key="9">
    <source>
        <dbReference type="ARBA" id="ARBA00023139"/>
    </source>
</evidence>
<dbReference type="RefSeq" id="WP_093671002.1">
    <property type="nucleotide sequence ID" value="NZ_FOOY01000007.1"/>
</dbReference>
<evidence type="ECO:0000256" key="10">
    <source>
        <dbReference type="ARBA" id="ARBA00023186"/>
    </source>
</evidence>
<keyword evidence="11 12" id="KW-0449">Lipoprotein</keyword>
<comment type="similarity">
    <text evidence="12">Belongs to the OXA1/ALB3/YidC family. Type 2 subfamily.</text>
</comment>
<dbReference type="InterPro" id="IPR028055">
    <property type="entry name" value="YidC/Oxa/ALB_C"/>
</dbReference>
<dbReference type="Pfam" id="PF02096">
    <property type="entry name" value="60KD_IMP"/>
    <property type="match status" value="1"/>
</dbReference>
<evidence type="ECO:0000256" key="12">
    <source>
        <dbReference type="HAMAP-Rule" id="MF_01811"/>
    </source>
</evidence>
<keyword evidence="9" id="KW-0564">Palmitate</keyword>